<name>A0A6I3RZR1_9BURK</name>
<dbReference type="PANTHER" id="PTHR38099">
    <property type="entry name" value="LARGE RIBOSOMAL RNA SUBUNIT ACCUMULATION PROTEIN YCED"/>
    <property type="match status" value="1"/>
</dbReference>
<dbReference type="GO" id="GO:0005829">
    <property type="term" value="C:cytosol"/>
    <property type="evidence" value="ECO:0007669"/>
    <property type="project" value="TreeGrafter"/>
</dbReference>
<gene>
    <name evidence="6" type="ORF">GMD42_01270</name>
</gene>
<comment type="function">
    <text evidence="1">Plays a role in synthesis, processing and/or stability of 23S rRNA.</text>
</comment>
<dbReference type="RefSeq" id="WP_021868347.1">
    <property type="nucleotide sequence ID" value="NZ_CAKVUT010000084.1"/>
</dbReference>
<accession>A0A6I3RZR1</accession>
<evidence type="ECO:0000256" key="3">
    <source>
        <dbReference type="ARBA" id="ARBA00015716"/>
    </source>
</evidence>
<comment type="similarity">
    <text evidence="2">Belongs to the DUF177 domain family.</text>
</comment>
<evidence type="ECO:0000256" key="2">
    <source>
        <dbReference type="ARBA" id="ARBA00010740"/>
    </source>
</evidence>
<evidence type="ECO:0000256" key="4">
    <source>
        <dbReference type="ARBA" id="ARBA00022517"/>
    </source>
</evidence>
<protein>
    <recommendedName>
        <fullName evidence="3">Large ribosomal RNA subunit accumulation protein YceD</fullName>
    </recommendedName>
    <alternativeName>
        <fullName evidence="5">23S rRNA accumulation protein YceD</fullName>
    </alternativeName>
</protein>
<evidence type="ECO:0000256" key="5">
    <source>
        <dbReference type="ARBA" id="ARBA00031841"/>
    </source>
</evidence>
<dbReference type="Pfam" id="PF02620">
    <property type="entry name" value="YceD"/>
    <property type="match status" value="1"/>
</dbReference>
<dbReference type="InterPro" id="IPR039255">
    <property type="entry name" value="YceD_bac"/>
</dbReference>
<evidence type="ECO:0000313" key="7">
    <source>
        <dbReference type="Proteomes" id="UP000462362"/>
    </source>
</evidence>
<dbReference type="Proteomes" id="UP000462362">
    <property type="component" value="Unassembled WGS sequence"/>
</dbReference>
<dbReference type="GO" id="GO:0042254">
    <property type="term" value="P:ribosome biogenesis"/>
    <property type="evidence" value="ECO:0007669"/>
    <property type="project" value="UniProtKB-KW"/>
</dbReference>
<keyword evidence="4" id="KW-0690">Ribosome biogenesis</keyword>
<evidence type="ECO:0000313" key="6">
    <source>
        <dbReference type="EMBL" id="MTU42271.1"/>
    </source>
</evidence>
<dbReference type="PANTHER" id="PTHR38099:SF1">
    <property type="entry name" value="LARGE RIBOSOMAL RNA SUBUNIT ACCUMULATION PROTEIN YCED"/>
    <property type="match status" value="1"/>
</dbReference>
<dbReference type="AlphaFoldDB" id="A0A6I3RZR1"/>
<dbReference type="EMBL" id="WNCL01000002">
    <property type="protein sequence ID" value="MTU42271.1"/>
    <property type="molecule type" value="Genomic_DNA"/>
</dbReference>
<reference evidence="6 7" key="1">
    <citation type="journal article" date="2019" name="Nat. Med.">
        <title>A library of human gut bacterial isolates paired with longitudinal multiomics data enables mechanistic microbiome research.</title>
        <authorList>
            <person name="Poyet M."/>
            <person name="Groussin M."/>
            <person name="Gibbons S.M."/>
            <person name="Avila-Pacheco J."/>
            <person name="Jiang X."/>
            <person name="Kearney S.M."/>
            <person name="Perrotta A.R."/>
            <person name="Berdy B."/>
            <person name="Zhao S."/>
            <person name="Lieberman T.D."/>
            <person name="Swanson P.K."/>
            <person name="Smith M."/>
            <person name="Roesemann S."/>
            <person name="Alexander J.E."/>
            <person name="Rich S.A."/>
            <person name="Livny J."/>
            <person name="Vlamakis H."/>
            <person name="Clish C."/>
            <person name="Bullock K."/>
            <person name="Deik A."/>
            <person name="Scott J."/>
            <person name="Pierce K.A."/>
            <person name="Xavier R.J."/>
            <person name="Alm E.J."/>
        </authorList>
    </citation>
    <scope>NUCLEOTIDE SEQUENCE [LARGE SCALE GENOMIC DNA]</scope>
    <source>
        <strain evidence="6 7">BIOML-A2</strain>
    </source>
</reference>
<sequence>MSAYLKQTDYVNAYDLARDKKVIEGQAKLSDLPRLKDMILPTEGTVTYRICGMTAKKGWPGAVMELATVVPLVCNRCTKPMDFKIEREVAFRFAKSEEEADSIPIDEDDDTEVIVGSDKLNIADWIEEELILSLPLVPAHEEGCQTDGPEESKDEVQKPNPFAKLKDLKGLRKV</sequence>
<comment type="caution">
    <text evidence="6">The sequence shown here is derived from an EMBL/GenBank/DDBJ whole genome shotgun (WGS) entry which is preliminary data.</text>
</comment>
<evidence type="ECO:0000256" key="1">
    <source>
        <dbReference type="ARBA" id="ARBA00002868"/>
    </source>
</evidence>
<organism evidence="6 7">
    <name type="scientific">Parasutterella excrementihominis</name>
    <dbReference type="NCBI Taxonomy" id="487175"/>
    <lineage>
        <taxon>Bacteria</taxon>
        <taxon>Pseudomonadati</taxon>
        <taxon>Pseudomonadota</taxon>
        <taxon>Betaproteobacteria</taxon>
        <taxon>Burkholderiales</taxon>
        <taxon>Sutterellaceae</taxon>
        <taxon>Parasutterella</taxon>
    </lineage>
</organism>
<dbReference type="InterPro" id="IPR003772">
    <property type="entry name" value="YceD"/>
</dbReference>
<proteinExistence type="inferred from homology"/>